<dbReference type="PRINTS" id="PR00173">
    <property type="entry name" value="EDTRNSPORT"/>
</dbReference>
<dbReference type="GO" id="GO:0006835">
    <property type="term" value="P:dicarboxylic acid transport"/>
    <property type="evidence" value="ECO:0007669"/>
    <property type="project" value="TreeGrafter"/>
</dbReference>
<dbReference type="RefSeq" id="WP_084630570.1">
    <property type="nucleotide sequence ID" value="NZ_CP009515.1"/>
</dbReference>
<comment type="subcellular location">
    <subcellularLocation>
        <location evidence="1">Cell membrane</location>
        <topology evidence="1">Multi-pass membrane protein</topology>
    </subcellularLocation>
</comment>
<dbReference type="EMBL" id="CP009515">
    <property type="protein sequence ID" value="AKB75443.1"/>
    <property type="molecule type" value="Genomic_DNA"/>
</dbReference>
<dbReference type="PANTHER" id="PTHR42865">
    <property type="entry name" value="PROTON/GLUTAMATE-ASPARTATE SYMPORTER"/>
    <property type="match status" value="1"/>
</dbReference>
<feature type="transmembrane region" description="Helical" evidence="8">
    <location>
        <begin position="223"/>
        <end position="240"/>
    </location>
</feature>
<feature type="transmembrane region" description="Helical" evidence="8">
    <location>
        <begin position="106"/>
        <end position="129"/>
    </location>
</feature>
<dbReference type="KEGG" id="mls:MSLAZ_2182"/>
<evidence type="ECO:0000256" key="2">
    <source>
        <dbReference type="ARBA" id="ARBA00022448"/>
    </source>
</evidence>
<sequence>MKSKDHRYIPNPREFTHEIAEETKEIRRGITNGITRIYYPIDFWHNHSLKNMSDQLRGLLEKKLWLKILISMMLGVFMGLFLGPFGGYVDPVSAEIIGEWIALPGYIFLGLLKMIVVPLVFASIILGVASSQSMSALKKTGLSTAVYFMITTAIATAIGIGMALYIHPGQYISGDLIESAMGSGVQVDSTGLGFDHSILTIPSSLIGSLLPSNPLGAMANGEMLQVVIIAIIIGVALVSLNKDQSTPMVSFLNSLQAVCMIVVKWSMSLAPIAVFGLLTKFTIKLGIDALLGMMVYVGTVLASLLLLMCLNLLIVTIVARYNPFEFLKAIRDVMLLAFSTSSSAAVMPLSIKTAEEKLGVRASISQFVIPLGATVNMNGTALYQGVATVFLAEVFGIDLGPFQLLIVMVMAVAASIGTPSIPGVGIIVLALILNSVGIPTSGIALIMGVDRILDMTRTAVNVAGDLVACKVMDRWVGGDAKENVDKITEKKVEKAPEEKVEDKVKVNKDITASQSSNI</sequence>
<keyword evidence="10" id="KW-1185">Reference proteome</keyword>
<dbReference type="InterPro" id="IPR001991">
    <property type="entry name" value="Na-dicarboxylate_symporter"/>
</dbReference>
<feature type="transmembrane region" description="Helical" evidence="8">
    <location>
        <begin position="395"/>
        <end position="417"/>
    </location>
</feature>
<evidence type="ECO:0000256" key="7">
    <source>
        <dbReference type="ARBA" id="ARBA00023136"/>
    </source>
</evidence>
<feature type="transmembrane region" description="Helical" evidence="8">
    <location>
        <begin position="295"/>
        <end position="321"/>
    </location>
</feature>
<feature type="transmembrane region" description="Helical" evidence="8">
    <location>
        <begin position="64"/>
        <end position="86"/>
    </location>
</feature>
<evidence type="ECO:0000256" key="6">
    <source>
        <dbReference type="ARBA" id="ARBA00022989"/>
    </source>
</evidence>
<dbReference type="GO" id="GO:0005886">
    <property type="term" value="C:plasma membrane"/>
    <property type="evidence" value="ECO:0007669"/>
    <property type="project" value="UniProtKB-SubCell"/>
</dbReference>
<dbReference type="InterPro" id="IPR036458">
    <property type="entry name" value="Na:dicarbo_symporter_sf"/>
</dbReference>
<keyword evidence="3" id="KW-1003">Cell membrane</keyword>
<dbReference type="STRING" id="1434111.MSLAZ_2182"/>
<dbReference type="Pfam" id="PF00375">
    <property type="entry name" value="SDF"/>
    <property type="match status" value="1"/>
</dbReference>
<evidence type="ECO:0000256" key="8">
    <source>
        <dbReference type="SAM" id="Phobius"/>
    </source>
</evidence>
<dbReference type="FunFam" id="1.10.3860.10:FF:000001">
    <property type="entry name" value="C4-dicarboxylate transport protein"/>
    <property type="match status" value="1"/>
</dbReference>
<keyword evidence="5" id="KW-0769">Symport</keyword>
<dbReference type="SUPFAM" id="SSF118215">
    <property type="entry name" value="Proton glutamate symport protein"/>
    <property type="match status" value="1"/>
</dbReference>
<keyword evidence="7 8" id="KW-0472">Membrane</keyword>
<proteinExistence type="predicted"/>
<name>A0A0E3S8K2_9EURY</name>
<gene>
    <name evidence="9" type="ORF">MSLAZ_2182</name>
</gene>
<dbReference type="PATRIC" id="fig|1434111.4.peg.2898"/>
<dbReference type="OrthoDB" id="3015at2157"/>
<dbReference type="AlphaFoldDB" id="A0A0E3S8K2"/>
<keyword evidence="4 8" id="KW-0812">Transmembrane</keyword>
<dbReference type="PANTHER" id="PTHR42865:SF7">
    <property type="entry name" value="PROTON_GLUTAMATE-ASPARTATE SYMPORTER"/>
    <property type="match status" value="1"/>
</dbReference>
<organism evidence="9 10">
    <name type="scientific">Methanosarcina lacustris Z-7289</name>
    <dbReference type="NCBI Taxonomy" id="1434111"/>
    <lineage>
        <taxon>Archaea</taxon>
        <taxon>Methanobacteriati</taxon>
        <taxon>Methanobacteriota</taxon>
        <taxon>Stenosarchaea group</taxon>
        <taxon>Methanomicrobia</taxon>
        <taxon>Methanosarcinales</taxon>
        <taxon>Methanosarcinaceae</taxon>
        <taxon>Methanosarcina</taxon>
    </lineage>
</organism>
<dbReference type="Proteomes" id="UP000033072">
    <property type="component" value="Chromosome"/>
</dbReference>
<feature type="transmembrane region" description="Helical" evidence="8">
    <location>
        <begin position="423"/>
        <end position="447"/>
    </location>
</feature>
<dbReference type="GO" id="GO:0015293">
    <property type="term" value="F:symporter activity"/>
    <property type="evidence" value="ECO:0007669"/>
    <property type="project" value="UniProtKB-KW"/>
</dbReference>
<evidence type="ECO:0000256" key="5">
    <source>
        <dbReference type="ARBA" id="ARBA00022847"/>
    </source>
</evidence>
<evidence type="ECO:0000313" key="9">
    <source>
        <dbReference type="EMBL" id="AKB75443.1"/>
    </source>
</evidence>
<evidence type="ECO:0000313" key="10">
    <source>
        <dbReference type="Proteomes" id="UP000033072"/>
    </source>
</evidence>
<feature type="transmembrane region" description="Helical" evidence="8">
    <location>
        <begin position="261"/>
        <end position="283"/>
    </location>
</feature>
<dbReference type="HOGENOM" id="CLU_019375_7_1_2"/>
<evidence type="ECO:0000256" key="3">
    <source>
        <dbReference type="ARBA" id="ARBA00022475"/>
    </source>
</evidence>
<reference evidence="9 10" key="1">
    <citation type="submission" date="2014-07" db="EMBL/GenBank/DDBJ databases">
        <title>Methanogenic archaea and the global carbon cycle.</title>
        <authorList>
            <person name="Henriksen J.R."/>
            <person name="Luke J."/>
            <person name="Reinhart S."/>
            <person name="Benedict M.N."/>
            <person name="Youngblut N.D."/>
            <person name="Metcalf M.E."/>
            <person name="Whitaker R.J."/>
            <person name="Metcalf W.W."/>
        </authorList>
    </citation>
    <scope>NUCLEOTIDE SEQUENCE [LARGE SCALE GENOMIC DNA]</scope>
    <source>
        <strain evidence="9 10">Z-7289</strain>
    </source>
</reference>
<evidence type="ECO:0000256" key="4">
    <source>
        <dbReference type="ARBA" id="ARBA00022692"/>
    </source>
</evidence>
<dbReference type="GeneID" id="24806989"/>
<feature type="transmembrane region" description="Helical" evidence="8">
    <location>
        <begin position="141"/>
        <end position="166"/>
    </location>
</feature>
<dbReference type="Gene3D" id="1.10.3860.10">
    <property type="entry name" value="Sodium:dicarboxylate symporter"/>
    <property type="match status" value="1"/>
</dbReference>
<keyword evidence="2" id="KW-0813">Transport</keyword>
<evidence type="ECO:0000256" key="1">
    <source>
        <dbReference type="ARBA" id="ARBA00004651"/>
    </source>
</evidence>
<keyword evidence="6 8" id="KW-1133">Transmembrane helix</keyword>
<accession>A0A0E3S8K2</accession>
<protein>
    <submittedName>
        <fullName evidence="9">Proton/glutamate symport protein / Sodium/glutamate symport protein</fullName>
    </submittedName>
</protein>